<accession>A0AAE0KYC5</accession>
<keyword evidence="2" id="KW-1185">Reference proteome</keyword>
<proteinExistence type="predicted"/>
<evidence type="ECO:0000313" key="1">
    <source>
        <dbReference type="EMBL" id="KAK3265172.1"/>
    </source>
</evidence>
<reference evidence="1 2" key="1">
    <citation type="journal article" date="2015" name="Genome Biol. Evol.">
        <title>Comparative Genomics of a Bacterivorous Green Alga Reveals Evolutionary Causalities and Consequences of Phago-Mixotrophic Mode of Nutrition.</title>
        <authorList>
            <person name="Burns J.A."/>
            <person name="Paasch A."/>
            <person name="Narechania A."/>
            <person name="Kim E."/>
        </authorList>
    </citation>
    <scope>NUCLEOTIDE SEQUENCE [LARGE SCALE GENOMIC DNA]</scope>
    <source>
        <strain evidence="1 2">PLY_AMNH</strain>
    </source>
</reference>
<organism evidence="1 2">
    <name type="scientific">Cymbomonas tetramitiformis</name>
    <dbReference type="NCBI Taxonomy" id="36881"/>
    <lineage>
        <taxon>Eukaryota</taxon>
        <taxon>Viridiplantae</taxon>
        <taxon>Chlorophyta</taxon>
        <taxon>Pyramimonadophyceae</taxon>
        <taxon>Pyramimonadales</taxon>
        <taxon>Pyramimonadaceae</taxon>
        <taxon>Cymbomonas</taxon>
    </lineage>
</organism>
<protein>
    <submittedName>
        <fullName evidence="1">Uncharacterized protein</fullName>
    </submittedName>
</protein>
<sequence length="71" mass="7558">MADLAGGPIAGDCAEGGCCREVRCIPQNLALLRATSGPSLMTWSVRGKQAWHSNTLISEAEGGTLWHIDYL</sequence>
<name>A0AAE0KYC5_9CHLO</name>
<evidence type="ECO:0000313" key="2">
    <source>
        <dbReference type="Proteomes" id="UP001190700"/>
    </source>
</evidence>
<comment type="caution">
    <text evidence="1">The sequence shown here is derived from an EMBL/GenBank/DDBJ whole genome shotgun (WGS) entry which is preliminary data.</text>
</comment>
<gene>
    <name evidence="1" type="ORF">CYMTET_26133</name>
</gene>
<dbReference type="EMBL" id="LGRX02014091">
    <property type="protein sequence ID" value="KAK3265172.1"/>
    <property type="molecule type" value="Genomic_DNA"/>
</dbReference>
<dbReference type="AlphaFoldDB" id="A0AAE0KYC5"/>
<dbReference type="Proteomes" id="UP001190700">
    <property type="component" value="Unassembled WGS sequence"/>
</dbReference>